<evidence type="ECO:0000256" key="7">
    <source>
        <dbReference type="ARBA" id="ARBA00023077"/>
    </source>
</evidence>
<keyword evidence="15" id="KW-1185">Reference proteome</keyword>
<evidence type="ECO:0000256" key="9">
    <source>
        <dbReference type="ARBA" id="ARBA00023237"/>
    </source>
</evidence>
<evidence type="ECO:0000256" key="1">
    <source>
        <dbReference type="ARBA" id="ARBA00004571"/>
    </source>
</evidence>
<dbReference type="InterPro" id="IPR012910">
    <property type="entry name" value="Plug_dom"/>
</dbReference>
<reference evidence="15" key="1">
    <citation type="journal article" date="2019" name="Int. J. Syst. Evol. Microbiol.">
        <title>The Global Catalogue of Microorganisms (GCM) 10K type strain sequencing project: providing services to taxonomists for standard genome sequencing and annotation.</title>
        <authorList>
            <consortium name="The Broad Institute Genomics Platform"/>
            <consortium name="The Broad Institute Genome Sequencing Center for Infectious Disease"/>
            <person name="Wu L."/>
            <person name="Ma J."/>
        </authorList>
    </citation>
    <scope>NUCLEOTIDE SEQUENCE [LARGE SCALE GENOMIC DNA]</scope>
    <source>
        <strain evidence="15">CGMCC 1.8957</strain>
    </source>
</reference>
<comment type="subcellular location">
    <subcellularLocation>
        <location evidence="1 10">Cell outer membrane</location>
        <topology evidence="1 10">Multi-pass membrane protein</topology>
    </subcellularLocation>
</comment>
<keyword evidence="9 10" id="KW-0998">Cell outer membrane</keyword>
<gene>
    <name evidence="14" type="ORF">GCM10008023_35880</name>
</gene>
<dbReference type="InterPro" id="IPR037066">
    <property type="entry name" value="Plug_dom_sf"/>
</dbReference>
<evidence type="ECO:0000256" key="10">
    <source>
        <dbReference type="PROSITE-ProRule" id="PRU01360"/>
    </source>
</evidence>
<keyword evidence="7 11" id="KW-0798">TonB box</keyword>
<dbReference type="Proteomes" id="UP000652430">
    <property type="component" value="Unassembled WGS sequence"/>
</dbReference>
<evidence type="ECO:0000256" key="3">
    <source>
        <dbReference type="ARBA" id="ARBA00022452"/>
    </source>
</evidence>
<dbReference type="PANTHER" id="PTHR47234:SF3">
    <property type="entry name" value="SECRETIN_TONB SHORT N-TERMINAL DOMAIN-CONTAINING PROTEIN"/>
    <property type="match status" value="1"/>
</dbReference>
<accession>A0ABQ3LRD8</accession>
<evidence type="ECO:0000256" key="6">
    <source>
        <dbReference type="ARBA" id="ARBA00023004"/>
    </source>
</evidence>
<dbReference type="PANTHER" id="PTHR47234">
    <property type="match status" value="1"/>
</dbReference>
<protein>
    <recommendedName>
        <fullName evidence="13">Secretin/TonB short N-terminal domain-containing protein</fullName>
    </recommendedName>
</protein>
<dbReference type="PROSITE" id="PS52016">
    <property type="entry name" value="TONB_DEPENDENT_REC_3"/>
    <property type="match status" value="1"/>
</dbReference>
<sequence>MSCFNRRCTTTLAIATALLLTAAPAIAADPVHEYHIRAQALGPALREAGRIVGRDVMFPADAVAGRMSPALDGTFDTATAMQRLLSGTDLQAVEEAGAILIRGRSDAGGAPISSDPPSTKDIIVTGSRIRGGQRTSPVTVVTERSARDAGQSSLGEVVRALPQSFGGGQNPGVAGGGVQGGDNENVSSASTINLRGLGSDATLTLINGHRVAYNGANQSVDVSQIPLGALDRIEVVADGASAVYGSDAVGGVANIILKQDYDGLTGSAQFGGSTDGGNVQQRYDLVAGARWSGGGFMLAGEVGHVSSVYADERSYTRSLDRTTTLMPSISQQNAVLTAHQDFGAGVRASIDANYSHRTSRTQFPSTTVAAYDVNGSLSRPHDSAFSISPRIEVDVAHRWNLYLTGTYSEDRVRGESDAFSGGQRYLAATFGYANTLGSVELGAEGPLLRLPAGDVRLAIGGGYRSNGLTTRLGSLANGVETLSTDSHATRDSRYGFAELSIPVVSPDLDVPGIHRLTLNGAIRYEDYASIARLATPKLGFVYAPSDDLDIKASWGRSFKSPTLYQQFQAQTALLLGAQIFANGPYPASATTLLLTGGRPILAPEHATTWSGTLDLHPRALPGADLQITYFHIAYRDRIIEPFVSLAGILGNSTYASLISYAPTPAQLQAIIAATPGGLRNYTSGTYDPAQVVAIVDDRVRNAEAQTLKGVDIAGSYRFDLRDGQKLIATGLASYLESSQTLLAGQPSTHLAGTIFRPPHWRARTGLSWETSRMTLSGFTNYVGPVRDTRYTPAPLVNDMTTLDLTVRYHLGGRAKSGLDVTVSALNVFNAKPAIIRNTGAYEPTYDSTNYSVVGRFLSLTLSKTL</sequence>
<keyword evidence="8 10" id="KW-0472">Membrane</keyword>
<evidence type="ECO:0000313" key="14">
    <source>
        <dbReference type="EMBL" id="GHH24086.1"/>
    </source>
</evidence>
<evidence type="ECO:0000256" key="4">
    <source>
        <dbReference type="ARBA" id="ARBA00022496"/>
    </source>
</evidence>
<keyword evidence="2 10" id="KW-0813">Transport</keyword>
<dbReference type="Gene3D" id="2.170.130.10">
    <property type="entry name" value="TonB-dependent receptor, plug domain"/>
    <property type="match status" value="1"/>
</dbReference>
<dbReference type="Pfam" id="PF00593">
    <property type="entry name" value="TonB_dep_Rec_b-barrel"/>
    <property type="match status" value="1"/>
</dbReference>
<comment type="similarity">
    <text evidence="10 11">Belongs to the TonB-dependent receptor family.</text>
</comment>
<evidence type="ECO:0000256" key="11">
    <source>
        <dbReference type="RuleBase" id="RU003357"/>
    </source>
</evidence>
<dbReference type="Gene3D" id="2.40.170.20">
    <property type="entry name" value="TonB-dependent receptor, beta-barrel domain"/>
    <property type="match status" value="1"/>
</dbReference>
<feature type="domain" description="Secretin/TonB short N-terminal" evidence="13">
    <location>
        <begin position="54"/>
        <end position="104"/>
    </location>
</feature>
<dbReference type="Pfam" id="PF07715">
    <property type="entry name" value="Plug"/>
    <property type="match status" value="1"/>
</dbReference>
<keyword evidence="12" id="KW-0732">Signal</keyword>
<dbReference type="SUPFAM" id="SSF56935">
    <property type="entry name" value="Porins"/>
    <property type="match status" value="1"/>
</dbReference>
<dbReference type="RefSeq" id="WP_189677393.1">
    <property type="nucleotide sequence ID" value="NZ_BNAQ01000006.1"/>
</dbReference>
<comment type="caution">
    <text evidence="14">The sequence shown here is derived from an EMBL/GenBank/DDBJ whole genome shotgun (WGS) entry which is preliminary data.</text>
</comment>
<feature type="signal peptide" evidence="12">
    <location>
        <begin position="1"/>
        <end position="27"/>
    </location>
</feature>
<keyword evidence="4" id="KW-0406">Ion transport</keyword>
<name>A0ABQ3LRD8_9SPHN</name>
<dbReference type="SMART" id="SM00965">
    <property type="entry name" value="STN"/>
    <property type="match status" value="1"/>
</dbReference>
<dbReference type="InterPro" id="IPR000531">
    <property type="entry name" value="Beta-barrel_TonB"/>
</dbReference>
<dbReference type="InterPro" id="IPR011662">
    <property type="entry name" value="Secretin/TonB_short_N"/>
</dbReference>
<keyword evidence="4" id="KW-0410">Iron transport</keyword>
<evidence type="ECO:0000313" key="15">
    <source>
        <dbReference type="Proteomes" id="UP000652430"/>
    </source>
</evidence>
<dbReference type="InterPro" id="IPR036942">
    <property type="entry name" value="Beta-barrel_TonB_sf"/>
</dbReference>
<proteinExistence type="inferred from homology"/>
<organism evidence="14 15">
    <name type="scientific">Sphingomonas glacialis</name>
    <dbReference type="NCBI Taxonomy" id="658225"/>
    <lineage>
        <taxon>Bacteria</taxon>
        <taxon>Pseudomonadati</taxon>
        <taxon>Pseudomonadota</taxon>
        <taxon>Alphaproteobacteria</taxon>
        <taxon>Sphingomonadales</taxon>
        <taxon>Sphingomonadaceae</taxon>
        <taxon>Sphingomonas</taxon>
    </lineage>
</organism>
<evidence type="ECO:0000256" key="2">
    <source>
        <dbReference type="ARBA" id="ARBA00022448"/>
    </source>
</evidence>
<dbReference type="InterPro" id="IPR039426">
    <property type="entry name" value="TonB-dep_rcpt-like"/>
</dbReference>
<keyword evidence="6" id="KW-0408">Iron</keyword>
<dbReference type="Gene3D" id="3.55.50.30">
    <property type="match status" value="1"/>
</dbReference>
<evidence type="ECO:0000256" key="12">
    <source>
        <dbReference type="SAM" id="SignalP"/>
    </source>
</evidence>
<evidence type="ECO:0000256" key="8">
    <source>
        <dbReference type="ARBA" id="ARBA00023136"/>
    </source>
</evidence>
<keyword evidence="5 10" id="KW-0812">Transmembrane</keyword>
<evidence type="ECO:0000256" key="5">
    <source>
        <dbReference type="ARBA" id="ARBA00022692"/>
    </source>
</evidence>
<feature type="chain" id="PRO_5045629912" description="Secretin/TonB short N-terminal domain-containing protein" evidence="12">
    <location>
        <begin position="28"/>
        <end position="865"/>
    </location>
</feature>
<dbReference type="EMBL" id="BNAQ01000006">
    <property type="protein sequence ID" value="GHH24086.1"/>
    <property type="molecule type" value="Genomic_DNA"/>
</dbReference>
<keyword evidence="3 10" id="KW-1134">Transmembrane beta strand</keyword>
<evidence type="ECO:0000259" key="13">
    <source>
        <dbReference type="SMART" id="SM00965"/>
    </source>
</evidence>